<sequence length="96" mass="10961">MALKELWLSPRMANHDLQTRLRRVEEFVSDGNKVMLRVKFKGREMANPGLGHRILEKAFAILGDKVGIERDVKFEGRSLTVILGKNKGVKKDENQT</sequence>
<evidence type="ECO:0000256" key="3">
    <source>
        <dbReference type="ARBA" id="ARBA00022917"/>
    </source>
</evidence>
<proteinExistence type="inferred from homology"/>
<keyword evidence="2 6" id="KW-0396">Initiation factor</keyword>
<feature type="domain" description="Translation initiation factor 3 C-terminal" evidence="5">
    <location>
        <begin position="2"/>
        <end position="85"/>
    </location>
</feature>
<evidence type="ECO:0000313" key="6">
    <source>
        <dbReference type="EMBL" id="KKQ65292.1"/>
    </source>
</evidence>
<dbReference type="InterPro" id="IPR019815">
    <property type="entry name" value="Translation_initiation_fac_3_C"/>
</dbReference>
<evidence type="ECO:0000259" key="5">
    <source>
        <dbReference type="Pfam" id="PF00707"/>
    </source>
</evidence>
<organism evidence="6 7">
    <name type="scientific">Candidatus Daviesbacteria bacterium GW2011_GWA2_38_24</name>
    <dbReference type="NCBI Taxonomy" id="1618422"/>
    <lineage>
        <taxon>Bacteria</taxon>
        <taxon>Candidatus Daviesiibacteriota</taxon>
    </lineage>
</organism>
<gene>
    <name evidence="6" type="ORF">US86_C0012G0007</name>
</gene>
<reference evidence="6 7" key="1">
    <citation type="journal article" date="2015" name="Nature">
        <title>rRNA introns, odd ribosomes, and small enigmatic genomes across a large radiation of phyla.</title>
        <authorList>
            <person name="Brown C.T."/>
            <person name="Hug L.A."/>
            <person name="Thomas B.C."/>
            <person name="Sharon I."/>
            <person name="Castelle C.J."/>
            <person name="Singh A."/>
            <person name="Wilkins M.J."/>
            <person name="Williams K.H."/>
            <person name="Banfield J.F."/>
        </authorList>
    </citation>
    <scope>NUCLEOTIDE SEQUENCE [LARGE SCALE GENOMIC DNA]</scope>
</reference>
<comment type="similarity">
    <text evidence="1">Belongs to the IF-3 family.</text>
</comment>
<dbReference type="EMBL" id="LBUP01000012">
    <property type="protein sequence ID" value="KKQ65292.1"/>
    <property type="molecule type" value="Genomic_DNA"/>
</dbReference>
<evidence type="ECO:0000256" key="4">
    <source>
        <dbReference type="NCBIfam" id="TIGR00168"/>
    </source>
</evidence>
<protein>
    <recommendedName>
        <fullName evidence="4">Translation initiation factor IF-3</fullName>
    </recommendedName>
</protein>
<dbReference type="Pfam" id="PF00707">
    <property type="entry name" value="IF3_C"/>
    <property type="match status" value="1"/>
</dbReference>
<evidence type="ECO:0000256" key="1">
    <source>
        <dbReference type="ARBA" id="ARBA00005439"/>
    </source>
</evidence>
<comment type="caution">
    <text evidence="6">The sequence shown here is derived from an EMBL/GenBank/DDBJ whole genome shotgun (WGS) entry which is preliminary data.</text>
</comment>
<evidence type="ECO:0000256" key="2">
    <source>
        <dbReference type="ARBA" id="ARBA00022540"/>
    </source>
</evidence>
<dbReference type="Gene3D" id="3.30.110.10">
    <property type="entry name" value="Translation initiation factor 3 (IF-3), C-terminal domain"/>
    <property type="match status" value="1"/>
</dbReference>
<dbReference type="InterPro" id="IPR036788">
    <property type="entry name" value="T_IF-3_C_sf"/>
</dbReference>
<dbReference type="AlphaFoldDB" id="A0A0G0JEZ5"/>
<dbReference type="GO" id="GO:0003743">
    <property type="term" value="F:translation initiation factor activity"/>
    <property type="evidence" value="ECO:0007669"/>
    <property type="project" value="UniProtKB-UniRule"/>
</dbReference>
<accession>A0A0G0JEZ5</accession>
<dbReference type="InterPro" id="IPR001288">
    <property type="entry name" value="Translation_initiation_fac_3"/>
</dbReference>
<keyword evidence="3" id="KW-0648">Protein biosynthesis</keyword>
<dbReference type="SUPFAM" id="SSF55200">
    <property type="entry name" value="Translation initiation factor IF3, C-terminal domain"/>
    <property type="match status" value="1"/>
</dbReference>
<dbReference type="NCBIfam" id="TIGR00168">
    <property type="entry name" value="infC"/>
    <property type="match status" value="1"/>
</dbReference>
<name>A0A0G0JEZ5_9BACT</name>
<evidence type="ECO:0000313" key="7">
    <source>
        <dbReference type="Proteomes" id="UP000034235"/>
    </source>
</evidence>
<dbReference type="Proteomes" id="UP000034235">
    <property type="component" value="Unassembled WGS sequence"/>
</dbReference>